<dbReference type="InterPro" id="IPR041401">
    <property type="entry name" value="TseB-like_dom"/>
</dbReference>
<comment type="caution">
    <text evidence="3">The sequence shown here is derived from an EMBL/GenBank/DDBJ whole genome shotgun (WGS) entry which is preliminary data.</text>
</comment>
<dbReference type="AlphaFoldDB" id="A0A927BSI4"/>
<proteinExistence type="predicted"/>
<dbReference type="Proteomes" id="UP000621560">
    <property type="component" value="Unassembled WGS sequence"/>
</dbReference>
<dbReference type="InterPro" id="IPR046350">
    <property type="entry name" value="Cystatin_sf"/>
</dbReference>
<dbReference type="Gene3D" id="3.10.450.40">
    <property type="match status" value="2"/>
</dbReference>
<dbReference type="RefSeq" id="WP_190916435.1">
    <property type="nucleotide sequence ID" value="NZ_JACXIZ010000014.1"/>
</dbReference>
<dbReference type="SUPFAM" id="SSF54403">
    <property type="entry name" value="Cystatin/monellin"/>
    <property type="match status" value="2"/>
</dbReference>
<sequence>MLRQAESLTRGKRYAARRMNIWRWVIAAGIVLLLVLLVLNLYYRSVQAGVWAEEREVRELAMESAGLTQVNDVTKHVWDQTAWVVRGIDTDGRDVWVWLVEGEVQTLRAEESVTAARARELAEAQYPDARVLRVLPGLLGEEKAWEVYFHMNGESRTYHYAFYRFSDGAYLTTYNLPSRFAD</sequence>
<dbReference type="Pfam" id="PF17881">
    <property type="entry name" value="TseB"/>
    <property type="match status" value="1"/>
</dbReference>
<keyword evidence="1" id="KW-0472">Membrane</keyword>
<gene>
    <name evidence="3" type="ORF">IDH44_07950</name>
</gene>
<keyword evidence="1" id="KW-0812">Transmembrane</keyword>
<keyword evidence="4" id="KW-1185">Reference proteome</keyword>
<feature type="transmembrane region" description="Helical" evidence="1">
    <location>
        <begin position="21"/>
        <end position="43"/>
    </location>
</feature>
<organism evidence="3 4">
    <name type="scientific">Paenibacillus sabuli</name>
    <dbReference type="NCBI Taxonomy" id="2772509"/>
    <lineage>
        <taxon>Bacteria</taxon>
        <taxon>Bacillati</taxon>
        <taxon>Bacillota</taxon>
        <taxon>Bacilli</taxon>
        <taxon>Bacillales</taxon>
        <taxon>Paenibacillaceae</taxon>
        <taxon>Paenibacillus</taxon>
    </lineage>
</organism>
<evidence type="ECO:0000313" key="3">
    <source>
        <dbReference type="EMBL" id="MBD2845121.1"/>
    </source>
</evidence>
<evidence type="ECO:0000259" key="2">
    <source>
        <dbReference type="Pfam" id="PF17881"/>
    </source>
</evidence>
<protein>
    <submittedName>
        <fullName evidence="3">DUF5590 domain-containing protein</fullName>
    </submittedName>
</protein>
<dbReference type="EMBL" id="JACXIZ010000014">
    <property type="protein sequence ID" value="MBD2845121.1"/>
    <property type="molecule type" value="Genomic_DNA"/>
</dbReference>
<keyword evidence="1" id="KW-1133">Transmembrane helix</keyword>
<accession>A0A927BSI4</accession>
<reference evidence="3" key="1">
    <citation type="submission" date="2020-09" db="EMBL/GenBank/DDBJ databases">
        <title>A novel bacterium of genus Paenibacillus, isolated from South China Sea.</title>
        <authorList>
            <person name="Huang H."/>
            <person name="Mo K."/>
            <person name="Hu Y."/>
        </authorList>
    </citation>
    <scope>NUCLEOTIDE SEQUENCE</scope>
    <source>
        <strain evidence="3">IB182496</strain>
    </source>
</reference>
<name>A0A927BSI4_9BACL</name>
<evidence type="ECO:0000313" key="4">
    <source>
        <dbReference type="Proteomes" id="UP000621560"/>
    </source>
</evidence>
<evidence type="ECO:0000256" key="1">
    <source>
        <dbReference type="SAM" id="Phobius"/>
    </source>
</evidence>
<feature type="domain" description="Cell wall elongation regulator TseB-like" evidence="2">
    <location>
        <begin position="59"/>
        <end position="98"/>
    </location>
</feature>